<evidence type="ECO:0000313" key="2">
    <source>
        <dbReference type="EMBL" id="KAK1751694.1"/>
    </source>
</evidence>
<reference evidence="2" key="1">
    <citation type="submission" date="2023-06" db="EMBL/GenBank/DDBJ databases">
        <title>Genome-scale phylogeny and comparative genomics of the fungal order Sordariales.</title>
        <authorList>
            <consortium name="Lawrence Berkeley National Laboratory"/>
            <person name="Hensen N."/>
            <person name="Bonometti L."/>
            <person name="Westerberg I."/>
            <person name="Brannstrom I.O."/>
            <person name="Guillou S."/>
            <person name="Cros-Aarteil S."/>
            <person name="Calhoun S."/>
            <person name="Haridas S."/>
            <person name="Kuo A."/>
            <person name="Mondo S."/>
            <person name="Pangilinan J."/>
            <person name="Riley R."/>
            <person name="Labutti K."/>
            <person name="Andreopoulos B."/>
            <person name="Lipzen A."/>
            <person name="Chen C."/>
            <person name="Yanf M."/>
            <person name="Daum C."/>
            <person name="Ng V."/>
            <person name="Clum A."/>
            <person name="Steindorff A."/>
            <person name="Ohm R."/>
            <person name="Martin F."/>
            <person name="Silar P."/>
            <person name="Natvig D."/>
            <person name="Lalanne C."/>
            <person name="Gautier V."/>
            <person name="Ament-Velasquez S.L."/>
            <person name="Kruys A."/>
            <person name="Hutchinson M.I."/>
            <person name="Powell A.J."/>
            <person name="Barry K."/>
            <person name="Miller A.N."/>
            <person name="Grigoriev I.V."/>
            <person name="Debuchy R."/>
            <person name="Gladieux P."/>
            <person name="Thoren M.H."/>
            <person name="Johannesson H."/>
        </authorList>
    </citation>
    <scope>NUCLEOTIDE SEQUENCE</scope>
    <source>
        <strain evidence="2">PSN4</strain>
    </source>
</reference>
<dbReference type="Proteomes" id="UP001239445">
    <property type="component" value="Unassembled WGS sequence"/>
</dbReference>
<dbReference type="EMBL" id="MU839841">
    <property type="protein sequence ID" value="KAK1751694.1"/>
    <property type="molecule type" value="Genomic_DNA"/>
</dbReference>
<protein>
    <submittedName>
        <fullName evidence="2">Uncharacterized protein</fullName>
    </submittedName>
</protein>
<feature type="transmembrane region" description="Helical" evidence="1">
    <location>
        <begin position="12"/>
        <end position="33"/>
    </location>
</feature>
<evidence type="ECO:0000256" key="1">
    <source>
        <dbReference type="SAM" id="Phobius"/>
    </source>
</evidence>
<keyword evidence="1" id="KW-0812">Transmembrane</keyword>
<name>A0AAJ0F820_9PEZI</name>
<evidence type="ECO:0000313" key="3">
    <source>
        <dbReference type="Proteomes" id="UP001239445"/>
    </source>
</evidence>
<proteinExistence type="predicted"/>
<keyword evidence="3" id="KW-1185">Reference proteome</keyword>
<sequence length="177" mass="19382">MWQPAEGWVWLPLLLIWANLAPLLALICGRLSLPTRSETGAHRGPFFTSLPSVFRACQTRCSGQEGVRLLPSVFCGRICSHDHQLEENCLKPNRFSSIGQACCSAIGQKKLTIGGTTTSRQILLLCTIPLFLQDMMADVASGSEKISLPGPRRNKALITCSPVWGWLAQFHLNHGGV</sequence>
<gene>
    <name evidence="2" type="ORF">QBC47DRAFT_390771</name>
</gene>
<dbReference type="AlphaFoldDB" id="A0AAJ0F820"/>
<comment type="caution">
    <text evidence="2">The sequence shown here is derived from an EMBL/GenBank/DDBJ whole genome shotgun (WGS) entry which is preliminary data.</text>
</comment>
<accession>A0AAJ0F820</accession>
<feature type="non-terminal residue" evidence="2">
    <location>
        <position position="177"/>
    </location>
</feature>
<keyword evidence="1" id="KW-0472">Membrane</keyword>
<organism evidence="2 3">
    <name type="scientific">Echria macrotheca</name>
    <dbReference type="NCBI Taxonomy" id="438768"/>
    <lineage>
        <taxon>Eukaryota</taxon>
        <taxon>Fungi</taxon>
        <taxon>Dikarya</taxon>
        <taxon>Ascomycota</taxon>
        <taxon>Pezizomycotina</taxon>
        <taxon>Sordariomycetes</taxon>
        <taxon>Sordariomycetidae</taxon>
        <taxon>Sordariales</taxon>
        <taxon>Schizotheciaceae</taxon>
        <taxon>Echria</taxon>
    </lineage>
</organism>
<keyword evidence="1" id="KW-1133">Transmembrane helix</keyword>